<feature type="domain" description="Type 9 secretion system plug protein N-terminal" evidence="2">
    <location>
        <begin position="32"/>
        <end position="157"/>
    </location>
</feature>
<keyword evidence="1" id="KW-0732">Signal</keyword>
<dbReference type="Gene3D" id="2.60.40.10">
    <property type="entry name" value="Immunoglobulins"/>
    <property type="match status" value="1"/>
</dbReference>
<evidence type="ECO:0000313" key="4">
    <source>
        <dbReference type="Proteomes" id="UP000286598"/>
    </source>
</evidence>
<dbReference type="Pfam" id="PF17116">
    <property type="entry name" value="T9SS_plug_1st"/>
    <property type="match status" value="1"/>
</dbReference>
<gene>
    <name evidence="3" type="ORF">DW060_06600</name>
</gene>
<organism evidence="3 4">
    <name type="scientific">Leyella stercorea</name>
    <dbReference type="NCBI Taxonomy" id="363265"/>
    <lineage>
        <taxon>Bacteria</taxon>
        <taxon>Pseudomonadati</taxon>
        <taxon>Bacteroidota</taxon>
        <taxon>Bacteroidia</taxon>
        <taxon>Bacteroidales</taxon>
        <taxon>Prevotellaceae</taxon>
        <taxon>Leyella</taxon>
    </lineage>
</organism>
<evidence type="ECO:0000313" key="3">
    <source>
        <dbReference type="EMBL" id="RHK50747.1"/>
    </source>
</evidence>
<feature type="chain" id="PRO_5018715351" evidence="1">
    <location>
        <begin position="23"/>
        <end position="412"/>
    </location>
</feature>
<proteinExistence type="predicted"/>
<comment type="caution">
    <text evidence="3">The sequence shown here is derived from an EMBL/GenBank/DDBJ whole genome shotgun (WGS) entry which is preliminary data.</text>
</comment>
<keyword evidence="4" id="KW-1185">Reference proteome</keyword>
<dbReference type="OrthoDB" id="1522602at2"/>
<protein>
    <submittedName>
        <fullName evidence="3">DUF5103 domain-containing protein</fullName>
    </submittedName>
</protein>
<reference evidence="3 4" key="1">
    <citation type="submission" date="2018-08" db="EMBL/GenBank/DDBJ databases">
        <title>A genome reference for cultivated species of the human gut microbiota.</title>
        <authorList>
            <person name="Zou Y."/>
            <person name="Xue W."/>
            <person name="Luo G."/>
        </authorList>
    </citation>
    <scope>NUCLEOTIDE SEQUENCE [LARGE SCALE GENOMIC DNA]</scope>
    <source>
        <strain evidence="3 4">AF42-9</strain>
    </source>
</reference>
<dbReference type="InterPro" id="IPR013783">
    <property type="entry name" value="Ig-like_fold"/>
</dbReference>
<evidence type="ECO:0000256" key="1">
    <source>
        <dbReference type="SAM" id="SignalP"/>
    </source>
</evidence>
<dbReference type="EMBL" id="QRNO01000027">
    <property type="protein sequence ID" value="RHK50747.1"/>
    <property type="molecule type" value="Genomic_DNA"/>
</dbReference>
<dbReference type="Proteomes" id="UP000286598">
    <property type="component" value="Unassembled WGS sequence"/>
</dbReference>
<sequence length="412" mass="47549">MRTTLLALILTLSAFVATNSFAQYNDIKSENIASLQVVAGKDWLSMPIATLNGEPINISFDDLTHEYHRYVYRLQHCEADWSVSEGIFDSDYCEGFADGCTIDDIEESLNTNTLYTHYRLSIPNENCRIKMSGNYRLTVYDENNGDTIFTACFMIVEPLVKASMSVTTNTDIGINKAHQQVGAEINYSALNITNPSTELYTVVMQNGRWSTARINPTPQYQTGSGLRWEYNRNLIFDGGNEYHKFEILDVTHPTLGIENTWWDGTNYHAQIWTDLPRPSYVYDEDANGSFYIRNSDNIENDRISEYVVVNFRLQAPRQNGRVFINGVWTNDRFTPQYEMSYNEQTKLYEADVPLKQGYYSYQYLTKHNDNSLHPVSTEGNFFQTENSYQMLIYYKGIGQRTYRLVGYSKIRS</sequence>
<accession>A0A3R6MLU9</accession>
<dbReference type="InterPro" id="IPR031345">
    <property type="entry name" value="T9SS_Plug_N"/>
</dbReference>
<feature type="signal peptide" evidence="1">
    <location>
        <begin position="1"/>
        <end position="22"/>
    </location>
</feature>
<evidence type="ECO:0000259" key="2">
    <source>
        <dbReference type="Pfam" id="PF17116"/>
    </source>
</evidence>
<dbReference type="AlphaFoldDB" id="A0A3R6MLU9"/>
<name>A0A3R6MLU9_9BACT</name>